<dbReference type="Proteomes" id="UP000199420">
    <property type="component" value="Unassembled WGS sequence"/>
</dbReference>
<sequence>MPDNETRCGHAACQCTVSSGEQYCSDSCREAAGTDRVEGPFCECGHAACASNRAGGEGGG</sequence>
<evidence type="ECO:0008006" key="3">
    <source>
        <dbReference type="Google" id="ProtNLM"/>
    </source>
</evidence>
<accession>A0A1H6ZFN8</accession>
<protein>
    <recommendedName>
        <fullName evidence="3">Metallothionein</fullName>
    </recommendedName>
</protein>
<evidence type="ECO:0000313" key="2">
    <source>
        <dbReference type="Proteomes" id="UP000199420"/>
    </source>
</evidence>
<name>A0A1H6ZFN8_9GAMM</name>
<organism evidence="1 2">
    <name type="scientific">Frateuria terrea</name>
    <dbReference type="NCBI Taxonomy" id="529704"/>
    <lineage>
        <taxon>Bacteria</taxon>
        <taxon>Pseudomonadati</taxon>
        <taxon>Pseudomonadota</taxon>
        <taxon>Gammaproteobacteria</taxon>
        <taxon>Lysobacterales</taxon>
        <taxon>Rhodanobacteraceae</taxon>
        <taxon>Frateuria</taxon>
    </lineage>
</organism>
<keyword evidence="2" id="KW-1185">Reference proteome</keyword>
<evidence type="ECO:0000313" key="1">
    <source>
        <dbReference type="EMBL" id="SEJ51526.1"/>
    </source>
</evidence>
<dbReference type="EMBL" id="FNYC01000010">
    <property type="protein sequence ID" value="SEJ51526.1"/>
    <property type="molecule type" value="Genomic_DNA"/>
</dbReference>
<dbReference type="OrthoDB" id="5959818at2"/>
<proteinExistence type="predicted"/>
<dbReference type="RefSeq" id="WP_091340413.1">
    <property type="nucleotide sequence ID" value="NZ_FNYC01000010.1"/>
</dbReference>
<gene>
    <name evidence="1" type="ORF">SAMN04487997_0071</name>
</gene>
<dbReference type="AlphaFoldDB" id="A0A1H6ZFN8"/>
<reference evidence="1 2" key="1">
    <citation type="submission" date="2016-10" db="EMBL/GenBank/DDBJ databases">
        <authorList>
            <person name="de Groot N.N."/>
        </authorList>
    </citation>
    <scope>NUCLEOTIDE SEQUENCE [LARGE SCALE GENOMIC DNA]</scope>
    <source>
        <strain evidence="1 2">DSM 26515</strain>
    </source>
</reference>